<evidence type="ECO:0000313" key="2">
    <source>
        <dbReference type="EMBL" id="KAH0535715.1"/>
    </source>
</evidence>
<evidence type="ECO:0000313" key="3">
    <source>
        <dbReference type="Proteomes" id="UP000826195"/>
    </source>
</evidence>
<comment type="caution">
    <text evidence="2">The sequence shown here is derived from an EMBL/GenBank/DDBJ whole genome shotgun (WGS) entry which is preliminary data.</text>
</comment>
<evidence type="ECO:0000256" key="1">
    <source>
        <dbReference type="SAM" id="MobiDB-lite"/>
    </source>
</evidence>
<dbReference type="AlphaFoldDB" id="A0AAV7HVI4"/>
<dbReference type="Proteomes" id="UP000826195">
    <property type="component" value="Unassembled WGS sequence"/>
</dbReference>
<keyword evidence="3" id="KW-1185">Reference proteome</keyword>
<accession>A0AAV7HVI4</accession>
<proteinExistence type="predicted"/>
<name>A0AAV7HVI4_COTGL</name>
<feature type="region of interest" description="Disordered" evidence="1">
    <location>
        <begin position="65"/>
        <end position="92"/>
    </location>
</feature>
<gene>
    <name evidence="2" type="ORF">KQX54_018500</name>
</gene>
<sequence length="121" mass="14050">MRTGIRGCLICSLTAFHTYHHHTTDHHNQGETLKVLRVKLSPSFQRCTLAITLVVEQLREISQRCTRARPSGREPDDVEIEDDEVAKPEPEARSKVGNFEIKKLKSFFYLYFLLKVDEKLH</sequence>
<reference evidence="2 3" key="1">
    <citation type="journal article" date="2021" name="J. Hered.">
        <title>A chromosome-level genome assembly of the parasitoid wasp, Cotesia glomerata (Hymenoptera: Braconidae).</title>
        <authorList>
            <person name="Pinto B.J."/>
            <person name="Weis J.J."/>
            <person name="Gamble T."/>
            <person name="Ode P.J."/>
            <person name="Paul R."/>
            <person name="Zaspel J.M."/>
        </authorList>
    </citation>
    <scope>NUCLEOTIDE SEQUENCE [LARGE SCALE GENOMIC DNA]</scope>
    <source>
        <strain evidence="2">CgM1</strain>
    </source>
</reference>
<protein>
    <submittedName>
        <fullName evidence="2">Uncharacterized protein</fullName>
    </submittedName>
</protein>
<organism evidence="2 3">
    <name type="scientific">Cotesia glomerata</name>
    <name type="common">Lepidopteran parasitic wasp</name>
    <name type="synonym">Apanteles glomeratus</name>
    <dbReference type="NCBI Taxonomy" id="32391"/>
    <lineage>
        <taxon>Eukaryota</taxon>
        <taxon>Metazoa</taxon>
        <taxon>Ecdysozoa</taxon>
        <taxon>Arthropoda</taxon>
        <taxon>Hexapoda</taxon>
        <taxon>Insecta</taxon>
        <taxon>Pterygota</taxon>
        <taxon>Neoptera</taxon>
        <taxon>Endopterygota</taxon>
        <taxon>Hymenoptera</taxon>
        <taxon>Apocrita</taxon>
        <taxon>Ichneumonoidea</taxon>
        <taxon>Braconidae</taxon>
        <taxon>Microgastrinae</taxon>
        <taxon>Cotesia</taxon>
    </lineage>
</organism>
<dbReference type="EMBL" id="JAHXZJ010002982">
    <property type="protein sequence ID" value="KAH0535715.1"/>
    <property type="molecule type" value="Genomic_DNA"/>
</dbReference>